<accession>A0A1H5XTS8</accession>
<gene>
    <name evidence="3" type="ORF">SAMN05421877_105109</name>
</gene>
<feature type="chain" id="PRO_5009289832" evidence="2">
    <location>
        <begin position="26"/>
        <end position="280"/>
    </location>
</feature>
<dbReference type="Proteomes" id="UP000236731">
    <property type="component" value="Unassembled WGS sequence"/>
</dbReference>
<feature type="compositionally biased region" description="Basic and acidic residues" evidence="1">
    <location>
        <begin position="260"/>
        <end position="280"/>
    </location>
</feature>
<evidence type="ECO:0000313" key="3">
    <source>
        <dbReference type="EMBL" id="SEG14790.1"/>
    </source>
</evidence>
<name>A0A1H5XTS8_9SPHI</name>
<dbReference type="EMBL" id="FNUT01000005">
    <property type="protein sequence ID" value="SEG14790.1"/>
    <property type="molecule type" value="Genomic_DNA"/>
</dbReference>
<feature type="region of interest" description="Disordered" evidence="1">
    <location>
        <begin position="245"/>
        <end position="280"/>
    </location>
</feature>
<sequence length="280" mass="32203">MNLRTILQVSLLFSFLTAVVMMTNAQENEFVFNKKVNYQVTFLSDSTDENSRQTMPAELLLNDTNSLFWFLNKSIKDEELAKPNAFPSPSIGFAPGLVNNENYVILKNKDGEITVYDEYSGSDLRKLMQINVYKERINPEDWQLTEETDTVMGLAVQKAVLQFGGRTWEAFFAPELPIADGPYKFNGLPGLILRIQDRTKSWVFEAKDIKEVDQKVVVNNKKDLKVVPIEKKELYSQRRKFQQDQAFARQGEGDGGIESAENRKQAEERIKKDNNWIELN</sequence>
<proteinExistence type="predicted"/>
<evidence type="ECO:0000256" key="2">
    <source>
        <dbReference type="SAM" id="SignalP"/>
    </source>
</evidence>
<feature type="signal peptide" evidence="2">
    <location>
        <begin position="1"/>
        <end position="25"/>
    </location>
</feature>
<evidence type="ECO:0000256" key="1">
    <source>
        <dbReference type="SAM" id="MobiDB-lite"/>
    </source>
</evidence>
<reference evidence="4" key="1">
    <citation type="submission" date="2016-10" db="EMBL/GenBank/DDBJ databases">
        <authorList>
            <person name="Varghese N."/>
            <person name="Submissions S."/>
        </authorList>
    </citation>
    <scope>NUCLEOTIDE SEQUENCE [LARGE SCALE GENOMIC DNA]</scope>
    <source>
        <strain evidence="4">DSM 22361</strain>
    </source>
</reference>
<dbReference type="OrthoDB" id="1440774at2"/>
<keyword evidence="2" id="KW-0732">Signal</keyword>
<organism evidence="3 4">
    <name type="scientific">Sphingobacterium lactis</name>
    <dbReference type="NCBI Taxonomy" id="797291"/>
    <lineage>
        <taxon>Bacteria</taxon>
        <taxon>Pseudomonadati</taxon>
        <taxon>Bacteroidota</taxon>
        <taxon>Sphingobacteriia</taxon>
        <taxon>Sphingobacteriales</taxon>
        <taxon>Sphingobacteriaceae</taxon>
        <taxon>Sphingobacterium</taxon>
    </lineage>
</organism>
<dbReference type="RefSeq" id="WP_103906026.1">
    <property type="nucleotide sequence ID" value="NZ_CP049246.1"/>
</dbReference>
<dbReference type="Pfam" id="PF09697">
    <property type="entry name" value="Porph_ging"/>
    <property type="match status" value="1"/>
</dbReference>
<dbReference type="InterPro" id="IPR005901">
    <property type="entry name" value="GLPGLI"/>
</dbReference>
<keyword evidence="4" id="KW-1185">Reference proteome</keyword>
<dbReference type="NCBIfam" id="TIGR01200">
    <property type="entry name" value="GLPGLI"/>
    <property type="match status" value="1"/>
</dbReference>
<evidence type="ECO:0000313" key="4">
    <source>
        <dbReference type="Proteomes" id="UP000236731"/>
    </source>
</evidence>
<dbReference type="AlphaFoldDB" id="A0A1H5XTS8"/>
<protein>
    <submittedName>
        <fullName evidence="3">GLPGLI family protein</fullName>
    </submittedName>
</protein>